<gene>
    <name evidence="1" type="ORF">J2T09_005272</name>
</gene>
<comment type="caution">
    <text evidence="1">The sequence shown here is derived from an EMBL/GenBank/DDBJ whole genome shotgun (WGS) entry which is preliminary data.</text>
</comment>
<dbReference type="Proteomes" id="UP001241472">
    <property type="component" value="Unassembled WGS sequence"/>
</dbReference>
<organism evidence="1 2">
    <name type="scientific">Neorhizobium huautlense</name>
    <dbReference type="NCBI Taxonomy" id="67774"/>
    <lineage>
        <taxon>Bacteria</taxon>
        <taxon>Pseudomonadati</taxon>
        <taxon>Pseudomonadota</taxon>
        <taxon>Alphaproteobacteria</taxon>
        <taxon>Hyphomicrobiales</taxon>
        <taxon>Rhizobiaceae</taxon>
        <taxon>Rhizobium/Agrobacterium group</taxon>
        <taxon>Neorhizobium</taxon>
    </lineage>
</organism>
<dbReference type="RefSeq" id="WP_306839988.1">
    <property type="nucleotide sequence ID" value="NZ_JAUSRF010000028.1"/>
</dbReference>
<keyword evidence="2" id="KW-1185">Reference proteome</keyword>
<proteinExistence type="predicted"/>
<name>A0ABT9Q211_9HYPH</name>
<accession>A0ABT9Q211</accession>
<reference evidence="1 2" key="1">
    <citation type="submission" date="2023-07" db="EMBL/GenBank/DDBJ databases">
        <title>Sorghum-associated microbial communities from plants grown in Nebraska, USA.</title>
        <authorList>
            <person name="Schachtman D."/>
        </authorList>
    </citation>
    <scope>NUCLEOTIDE SEQUENCE [LARGE SCALE GENOMIC DNA]</scope>
    <source>
        <strain evidence="1 2">DS1307</strain>
    </source>
</reference>
<evidence type="ECO:0000313" key="2">
    <source>
        <dbReference type="Proteomes" id="UP001241472"/>
    </source>
</evidence>
<evidence type="ECO:0000313" key="1">
    <source>
        <dbReference type="EMBL" id="MDP9840485.1"/>
    </source>
</evidence>
<sequence length="98" mass="11361">MPHLVEILLPLTKALTRKRLEGIRAELTDRFGGVTLHSNAPAEGLWIDNGNLERDRVIVAEIMTDTLDRTWWAQFRQRLENQLSEDEIVVRATQIERL</sequence>
<dbReference type="EMBL" id="JAUSRF010000028">
    <property type="protein sequence ID" value="MDP9840485.1"/>
    <property type="molecule type" value="Genomic_DNA"/>
</dbReference>
<protein>
    <recommendedName>
        <fullName evidence="3">DUF503 domain-containing protein</fullName>
    </recommendedName>
</protein>
<evidence type="ECO:0008006" key="3">
    <source>
        <dbReference type="Google" id="ProtNLM"/>
    </source>
</evidence>